<dbReference type="RefSeq" id="WP_012120140.1">
    <property type="nucleotide sequence ID" value="NC_009767.1"/>
</dbReference>
<dbReference type="InterPro" id="IPR000297">
    <property type="entry name" value="PPIase_PpiC"/>
</dbReference>
<feature type="chain" id="PRO_5002714044" evidence="3">
    <location>
        <begin position="21"/>
        <end position="337"/>
    </location>
</feature>
<keyword evidence="1" id="KW-0697">Rotamase</keyword>
<dbReference type="Gene3D" id="1.10.4030.10">
    <property type="entry name" value="Porin chaperone SurA, peptide-binding domain"/>
    <property type="match status" value="1"/>
</dbReference>
<dbReference type="AlphaFoldDB" id="A7NJP2"/>
<evidence type="ECO:0000256" key="3">
    <source>
        <dbReference type="SAM" id="SignalP"/>
    </source>
</evidence>
<dbReference type="SUPFAM" id="SSF54534">
    <property type="entry name" value="FKBP-like"/>
    <property type="match status" value="1"/>
</dbReference>
<feature type="signal peptide" evidence="3">
    <location>
        <begin position="1"/>
        <end position="20"/>
    </location>
</feature>
<dbReference type="eggNOG" id="COG0760">
    <property type="taxonomic scope" value="Bacteria"/>
</dbReference>
<feature type="domain" description="PpiC" evidence="4">
    <location>
        <begin position="172"/>
        <end position="264"/>
    </location>
</feature>
<dbReference type="GO" id="GO:0003755">
    <property type="term" value="F:peptidyl-prolyl cis-trans isomerase activity"/>
    <property type="evidence" value="ECO:0007669"/>
    <property type="project" value="UniProtKB-KW"/>
</dbReference>
<dbReference type="Proteomes" id="UP000000263">
    <property type="component" value="Chromosome"/>
</dbReference>
<dbReference type="InterPro" id="IPR050245">
    <property type="entry name" value="PrsA_foldase"/>
</dbReference>
<feature type="region of interest" description="Disordered" evidence="2">
    <location>
        <begin position="307"/>
        <end position="337"/>
    </location>
</feature>
<dbReference type="Gene3D" id="3.10.50.40">
    <property type="match status" value="1"/>
</dbReference>
<dbReference type="EMBL" id="CP000804">
    <property type="protein sequence ID" value="ABU57712.1"/>
    <property type="molecule type" value="Genomic_DNA"/>
</dbReference>
<proteinExistence type="predicted"/>
<organism evidence="5 6">
    <name type="scientific">Roseiflexus castenholzii (strain DSM 13941 / HLO8)</name>
    <dbReference type="NCBI Taxonomy" id="383372"/>
    <lineage>
        <taxon>Bacteria</taxon>
        <taxon>Bacillati</taxon>
        <taxon>Chloroflexota</taxon>
        <taxon>Chloroflexia</taxon>
        <taxon>Chloroflexales</taxon>
        <taxon>Roseiflexineae</taxon>
        <taxon>Roseiflexaceae</taxon>
        <taxon>Roseiflexus</taxon>
    </lineage>
</organism>
<name>A7NJP2_ROSCS</name>
<dbReference type="InterPro" id="IPR027304">
    <property type="entry name" value="Trigger_fact/SurA_dom_sf"/>
</dbReference>
<keyword evidence="1 5" id="KW-0413">Isomerase</keyword>
<dbReference type="OrthoDB" id="14196at2"/>
<dbReference type="SUPFAM" id="SSF109998">
    <property type="entry name" value="Triger factor/SurA peptide-binding domain-like"/>
    <property type="match status" value="1"/>
</dbReference>
<protein>
    <submittedName>
        <fullName evidence="5">PpiC-type peptidyl-prolyl cis-trans isomerase</fullName>
    </submittedName>
</protein>
<dbReference type="KEGG" id="rca:Rcas_1620"/>
<dbReference type="STRING" id="383372.Rcas_1620"/>
<evidence type="ECO:0000256" key="2">
    <source>
        <dbReference type="SAM" id="MobiDB-lite"/>
    </source>
</evidence>
<gene>
    <name evidence="5" type="ordered locus">Rcas_1620</name>
</gene>
<evidence type="ECO:0000313" key="6">
    <source>
        <dbReference type="Proteomes" id="UP000000263"/>
    </source>
</evidence>
<evidence type="ECO:0000313" key="5">
    <source>
        <dbReference type="EMBL" id="ABU57712.1"/>
    </source>
</evidence>
<dbReference type="HOGENOM" id="CLU_034646_5_3_0"/>
<dbReference type="PROSITE" id="PS51257">
    <property type="entry name" value="PROKAR_LIPOPROTEIN"/>
    <property type="match status" value="1"/>
</dbReference>
<dbReference type="PANTHER" id="PTHR47245:SF2">
    <property type="entry name" value="PEPTIDYL-PROLYL CIS-TRANS ISOMERASE HP_0175-RELATED"/>
    <property type="match status" value="1"/>
</dbReference>
<feature type="compositionally biased region" description="Pro residues" evidence="2">
    <location>
        <begin position="318"/>
        <end position="337"/>
    </location>
</feature>
<keyword evidence="6" id="KW-1185">Reference proteome</keyword>
<sequence>MNLKHAIAAVLVVLSLAACGAGSQTVARVDNVTLTRQELDQRIDRIEKGLQQQAGTGFPLPSRLDIEQELVSQFIDQQLTLGLARQRGITVSDADVNEQIERFRQQIQTGSGISLEQAIQEQLGLPGESSPEFRLFVTYFLARQKLGETLVSEVDIRQRISDEVMADTQRMVDVATVAHILVATEDEAKQVIERLDKGEDFADLAKELSQDPGSAENGGVYENIQRGQFVPEFDKAMFEDLQPGETTKTPVQTQFGWHVIRLVSRGEAPALDPANAPAVIEQRVAQELPFEQQSALERLLQSEKQKAIQEQRLVEPTFPTPTPEPLPTIAPLPTPAP</sequence>
<reference evidence="5 6" key="1">
    <citation type="submission" date="2007-08" db="EMBL/GenBank/DDBJ databases">
        <title>Complete sequence of Roseiflexus castenholzii DSM 13941.</title>
        <authorList>
            <consortium name="US DOE Joint Genome Institute"/>
            <person name="Copeland A."/>
            <person name="Lucas S."/>
            <person name="Lapidus A."/>
            <person name="Barry K."/>
            <person name="Glavina del Rio T."/>
            <person name="Dalin E."/>
            <person name="Tice H."/>
            <person name="Pitluck S."/>
            <person name="Thompson L.S."/>
            <person name="Brettin T."/>
            <person name="Bruce D."/>
            <person name="Detter J.C."/>
            <person name="Han C."/>
            <person name="Tapia R."/>
            <person name="Schmutz J."/>
            <person name="Larimer F."/>
            <person name="Land M."/>
            <person name="Hauser L."/>
            <person name="Kyrpides N."/>
            <person name="Mikhailova N."/>
            <person name="Bryant D.A."/>
            <person name="Hanada S."/>
            <person name="Tsukatani Y."/>
            <person name="Richardson P."/>
        </authorList>
    </citation>
    <scope>NUCLEOTIDE SEQUENCE [LARGE SCALE GENOMIC DNA]</scope>
    <source>
        <strain evidence="6">DSM 13941 / HLO8</strain>
    </source>
</reference>
<evidence type="ECO:0000259" key="4">
    <source>
        <dbReference type="PROSITE" id="PS50198"/>
    </source>
</evidence>
<dbReference type="InterPro" id="IPR046357">
    <property type="entry name" value="PPIase_dom_sf"/>
</dbReference>
<keyword evidence="3" id="KW-0732">Signal</keyword>
<dbReference type="PROSITE" id="PS50198">
    <property type="entry name" value="PPIC_PPIASE_2"/>
    <property type="match status" value="1"/>
</dbReference>
<dbReference type="PANTHER" id="PTHR47245">
    <property type="entry name" value="PEPTIDYLPROLYL ISOMERASE"/>
    <property type="match status" value="1"/>
</dbReference>
<accession>A7NJP2</accession>
<dbReference type="Pfam" id="PF13624">
    <property type="entry name" value="SurA_N_3"/>
    <property type="match status" value="1"/>
</dbReference>
<evidence type="ECO:0000256" key="1">
    <source>
        <dbReference type="PROSITE-ProRule" id="PRU00278"/>
    </source>
</evidence>
<dbReference type="Pfam" id="PF00639">
    <property type="entry name" value="Rotamase"/>
    <property type="match status" value="1"/>
</dbReference>